<feature type="region of interest" description="Disordered" evidence="3">
    <location>
        <begin position="111"/>
        <end position="131"/>
    </location>
</feature>
<dbReference type="PANTHER" id="PTHR11487">
    <property type="entry name" value="THIOESTERASE"/>
    <property type="match status" value="1"/>
</dbReference>
<evidence type="ECO:0000256" key="3">
    <source>
        <dbReference type="SAM" id="MobiDB-lite"/>
    </source>
</evidence>
<gene>
    <name evidence="5" type="ORF">HNR21_003654</name>
</gene>
<accession>A0A7W3R9H5</accession>
<organism evidence="5 6">
    <name type="scientific">Thermomonospora cellulosilytica</name>
    <dbReference type="NCBI Taxonomy" id="1411118"/>
    <lineage>
        <taxon>Bacteria</taxon>
        <taxon>Bacillati</taxon>
        <taxon>Actinomycetota</taxon>
        <taxon>Actinomycetes</taxon>
        <taxon>Streptosporangiales</taxon>
        <taxon>Thermomonosporaceae</taxon>
        <taxon>Thermomonospora</taxon>
    </lineage>
</organism>
<keyword evidence="6" id="KW-1185">Reference proteome</keyword>
<evidence type="ECO:0000259" key="4">
    <source>
        <dbReference type="SMART" id="SM00824"/>
    </source>
</evidence>
<evidence type="ECO:0000313" key="5">
    <source>
        <dbReference type="EMBL" id="MBA9004772.1"/>
    </source>
</evidence>
<dbReference type="InterPro" id="IPR001031">
    <property type="entry name" value="Thioesterase"/>
</dbReference>
<dbReference type="GO" id="GO:0016787">
    <property type="term" value="F:hydrolase activity"/>
    <property type="evidence" value="ECO:0007669"/>
    <property type="project" value="UniProtKB-KW"/>
</dbReference>
<comment type="caution">
    <text evidence="5">The sequence shown here is derived from an EMBL/GenBank/DDBJ whole genome shotgun (WGS) entry which is preliminary data.</text>
</comment>
<dbReference type="SMART" id="SM00824">
    <property type="entry name" value="PKS_TE"/>
    <property type="match status" value="1"/>
</dbReference>
<dbReference type="AlphaFoldDB" id="A0A7W3R9H5"/>
<evidence type="ECO:0000313" key="6">
    <source>
        <dbReference type="Proteomes" id="UP000539313"/>
    </source>
</evidence>
<protein>
    <submittedName>
        <fullName evidence="5">Surfactin synthase thioesterase subunit</fullName>
    </submittedName>
</protein>
<comment type="similarity">
    <text evidence="1">Belongs to the thioesterase family.</text>
</comment>
<evidence type="ECO:0000256" key="1">
    <source>
        <dbReference type="ARBA" id="ARBA00007169"/>
    </source>
</evidence>
<feature type="domain" description="Thioesterase TesA-like" evidence="4">
    <location>
        <begin position="18"/>
        <end position="208"/>
    </location>
</feature>
<dbReference type="SUPFAM" id="SSF53474">
    <property type="entry name" value="alpha/beta-Hydrolases"/>
    <property type="match status" value="1"/>
</dbReference>
<dbReference type="PANTHER" id="PTHR11487:SF0">
    <property type="entry name" value="S-ACYL FATTY ACID SYNTHASE THIOESTERASE, MEDIUM CHAIN"/>
    <property type="match status" value="1"/>
</dbReference>
<dbReference type="Proteomes" id="UP000539313">
    <property type="component" value="Unassembled WGS sequence"/>
</dbReference>
<dbReference type="EMBL" id="JACJII010000001">
    <property type="protein sequence ID" value="MBA9004772.1"/>
    <property type="molecule type" value="Genomic_DNA"/>
</dbReference>
<dbReference type="RefSeq" id="WP_119731049.1">
    <property type="nucleotide sequence ID" value="NZ_JACJII010000001.1"/>
</dbReference>
<evidence type="ECO:0000256" key="2">
    <source>
        <dbReference type="ARBA" id="ARBA00022801"/>
    </source>
</evidence>
<dbReference type="GO" id="GO:0008610">
    <property type="term" value="P:lipid biosynthetic process"/>
    <property type="evidence" value="ECO:0007669"/>
    <property type="project" value="TreeGrafter"/>
</dbReference>
<dbReference type="InterPro" id="IPR029058">
    <property type="entry name" value="AB_hydrolase_fold"/>
</dbReference>
<keyword evidence="2" id="KW-0378">Hydrolase</keyword>
<dbReference type="Gene3D" id="3.40.50.1820">
    <property type="entry name" value="alpha/beta hydrolase"/>
    <property type="match status" value="1"/>
</dbReference>
<dbReference type="InterPro" id="IPR020802">
    <property type="entry name" value="TesA-like"/>
</dbReference>
<name>A0A7W3R9H5_9ACTN</name>
<dbReference type="Pfam" id="PF00975">
    <property type="entry name" value="Thioesterase"/>
    <property type="match status" value="1"/>
</dbReference>
<dbReference type="InterPro" id="IPR012223">
    <property type="entry name" value="TEII"/>
</dbReference>
<reference evidence="5 6" key="1">
    <citation type="submission" date="2020-08" db="EMBL/GenBank/DDBJ databases">
        <title>Sequencing the genomes of 1000 actinobacteria strains.</title>
        <authorList>
            <person name="Klenk H.-P."/>
        </authorList>
    </citation>
    <scope>NUCLEOTIDE SEQUENCE [LARGE SCALE GENOMIC DNA]</scope>
    <source>
        <strain evidence="5 6">DSM 45823</strain>
    </source>
</reference>
<proteinExistence type="inferred from homology"/>
<feature type="compositionally biased region" description="Basic and acidic residues" evidence="3">
    <location>
        <begin position="121"/>
        <end position="131"/>
    </location>
</feature>
<sequence>MSWFRCADSRPWASLRLFCFPHAGGSAVAYRSWAKEIAPAIEVHAVQYPGRADRLTEPLIDDLHRLARLIAGALAPMMDRPTALFGHSMGAIVAYETARLLEERGAPPLHLFASGARPPHRRDVDEEGRVGDADDDTLVEALTHLGGSDAEVLADPELRDFVLPYVRNDFRLIENYERRPGPNPSVPVTAVIGDHDPHVNEERAREWADATEGTFALKVFEGDHFYLVPRQSELLREIQRTLNVQ</sequence>